<evidence type="ECO:0000313" key="2">
    <source>
        <dbReference type="Proteomes" id="UP001147653"/>
    </source>
</evidence>
<dbReference type="RefSeq" id="WP_270024516.1">
    <property type="nucleotide sequence ID" value="NZ_JAPDDP010000010.1"/>
</dbReference>
<dbReference type="EMBL" id="JAPDDP010000010">
    <property type="protein sequence ID" value="MDA0180208.1"/>
    <property type="molecule type" value="Genomic_DNA"/>
</dbReference>
<keyword evidence="2" id="KW-1185">Reference proteome</keyword>
<sequence length="99" mass="10730">MADRQHGALGHPQRGVLREVDQLAGPLEAQALQPRGDFRRGLAGQDRAAADRIGLVGLGAVGQQPPAAVLDRDRPEQLRFEVVDDVLQVCDAEKPMTDR</sequence>
<evidence type="ECO:0000313" key="1">
    <source>
        <dbReference type="EMBL" id="MDA0180208.1"/>
    </source>
</evidence>
<name>A0A9X3N5Q2_9ACTN</name>
<gene>
    <name evidence="1" type="ORF">OJ997_07875</name>
</gene>
<reference evidence="1" key="1">
    <citation type="submission" date="2022-10" db="EMBL/GenBank/DDBJ databases">
        <title>The WGS of Solirubrobacter phytolaccae KCTC 29190.</title>
        <authorList>
            <person name="Jiang Z."/>
        </authorList>
    </citation>
    <scope>NUCLEOTIDE SEQUENCE</scope>
    <source>
        <strain evidence="1">KCTC 29190</strain>
    </source>
</reference>
<accession>A0A9X3N5Q2</accession>
<dbReference type="AlphaFoldDB" id="A0A9X3N5Q2"/>
<organism evidence="1 2">
    <name type="scientific">Solirubrobacter phytolaccae</name>
    <dbReference type="NCBI Taxonomy" id="1404360"/>
    <lineage>
        <taxon>Bacteria</taxon>
        <taxon>Bacillati</taxon>
        <taxon>Actinomycetota</taxon>
        <taxon>Thermoleophilia</taxon>
        <taxon>Solirubrobacterales</taxon>
        <taxon>Solirubrobacteraceae</taxon>
        <taxon>Solirubrobacter</taxon>
    </lineage>
</organism>
<protein>
    <submittedName>
        <fullName evidence="1">Uncharacterized protein</fullName>
    </submittedName>
</protein>
<proteinExistence type="predicted"/>
<dbReference type="Proteomes" id="UP001147653">
    <property type="component" value="Unassembled WGS sequence"/>
</dbReference>
<comment type="caution">
    <text evidence="1">The sequence shown here is derived from an EMBL/GenBank/DDBJ whole genome shotgun (WGS) entry which is preliminary data.</text>
</comment>